<comment type="caution">
    <text evidence="7">The sequence shown here is derived from an EMBL/GenBank/DDBJ whole genome shotgun (WGS) entry which is preliminary data.</text>
</comment>
<dbReference type="InterPro" id="IPR007863">
    <property type="entry name" value="Peptidase_M16_C"/>
</dbReference>
<dbReference type="Pfam" id="PF00675">
    <property type="entry name" value="Peptidase_M16"/>
    <property type="match status" value="1"/>
</dbReference>
<comment type="similarity">
    <text evidence="2 4">Belongs to the peptidase M16 family.</text>
</comment>
<name>A0A4U6RZ52_BRAEL</name>
<dbReference type="SUPFAM" id="SSF63411">
    <property type="entry name" value="LuxS/MPP-like metallohydrolase"/>
    <property type="match status" value="2"/>
</dbReference>
<evidence type="ECO:0000259" key="5">
    <source>
        <dbReference type="Pfam" id="PF00675"/>
    </source>
</evidence>
<gene>
    <name evidence="7" type="ORF">FDV58_30450</name>
</gene>
<dbReference type="Gene3D" id="3.30.830.10">
    <property type="entry name" value="Metalloenzyme, LuxS/M16 peptidase-like"/>
    <property type="match status" value="2"/>
</dbReference>
<protein>
    <submittedName>
        <fullName evidence="7">Insulinase family protein</fullName>
    </submittedName>
</protein>
<proteinExistence type="inferred from homology"/>
<evidence type="ECO:0000256" key="3">
    <source>
        <dbReference type="ARBA" id="ARBA00023049"/>
    </source>
</evidence>
<accession>A0A4U6RZ52</accession>
<keyword evidence="3" id="KW-0378">Hydrolase</keyword>
<dbReference type="GO" id="GO:0004222">
    <property type="term" value="F:metalloendopeptidase activity"/>
    <property type="evidence" value="ECO:0007669"/>
    <property type="project" value="InterPro"/>
</dbReference>
<dbReference type="GO" id="GO:0046872">
    <property type="term" value="F:metal ion binding"/>
    <property type="evidence" value="ECO:0007669"/>
    <property type="project" value="InterPro"/>
</dbReference>
<evidence type="ECO:0000256" key="2">
    <source>
        <dbReference type="ARBA" id="ARBA00007261"/>
    </source>
</evidence>
<evidence type="ECO:0000256" key="1">
    <source>
        <dbReference type="ARBA" id="ARBA00001947"/>
    </source>
</evidence>
<feature type="domain" description="Peptidase M16 N-terminal" evidence="5">
    <location>
        <begin position="14"/>
        <end position="160"/>
    </location>
</feature>
<comment type="cofactor">
    <cofactor evidence="1">
        <name>Zn(2+)</name>
        <dbReference type="ChEBI" id="CHEBI:29105"/>
    </cofactor>
</comment>
<dbReference type="AlphaFoldDB" id="A0A4U6RZ52"/>
<dbReference type="InterPro" id="IPR011249">
    <property type="entry name" value="Metalloenz_LuxS/M16"/>
</dbReference>
<dbReference type="FunFam" id="3.30.830.10:FF:000008">
    <property type="entry name" value="Mitochondrial-processing peptidase subunit beta"/>
    <property type="match status" value="1"/>
</dbReference>
<evidence type="ECO:0000313" key="8">
    <source>
        <dbReference type="Proteomes" id="UP000305095"/>
    </source>
</evidence>
<reference evidence="7 8" key="1">
    <citation type="submission" date="2019-05" db="EMBL/GenBank/DDBJ databases">
        <title>Draft Genome of Bradyrhizobium elkanii strain SEMIA 938, Used in Commercial Inoculants for Lupinus spp. in Brazil.</title>
        <authorList>
            <person name="Hungria M."/>
            <person name="Delamuta J.R.M."/>
            <person name="Ribeiro R.A."/>
            <person name="Nogueira M.A."/>
        </authorList>
    </citation>
    <scope>NUCLEOTIDE SEQUENCE [LARGE SCALE GENOMIC DNA]</scope>
    <source>
        <strain evidence="7 8">Semia 938</strain>
    </source>
</reference>
<dbReference type="GO" id="GO:0006508">
    <property type="term" value="P:proteolysis"/>
    <property type="evidence" value="ECO:0007669"/>
    <property type="project" value="InterPro"/>
</dbReference>
<dbReference type="InterPro" id="IPR011765">
    <property type="entry name" value="Pept_M16_N"/>
</dbReference>
<keyword evidence="3" id="KW-0482">Metalloprotease</keyword>
<organism evidence="7 8">
    <name type="scientific">Bradyrhizobium elkanii</name>
    <dbReference type="NCBI Taxonomy" id="29448"/>
    <lineage>
        <taxon>Bacteria</taxon>
        <taxon>Pseudomonadati</taxon>
        <taxon>Pseudomonadota</taxon>
        <taxon>Alphaproteobacteria</taxon>
        <taxon>Hyphomicrobiales</taxon>
        <taxon>Nitrobacteraceae</taxon>
        <taxon>Bradyrhizobium</taxon>
    </lineage>
</organism>
<dbReference type="PANTHER" id="PTHR11851:SF49">
    <property type="entry name" value="MITOCHONDRIAL-PROCESSING PEPTIDASE SUBUNIT ALPHA"/>
    <property type="match status" value="1"/>
</dbReference>
<evidence type="ECO:0000256" key="4">
    <source>
        <dbReference type="RuleBase" id="RU004447"/>
    </source>
</evidence>
<dbReference type="PANTHER" id="PTHR11851">
    <property type="entry name" value="METALLOPROTEASE"/>
    <property type="match status" value="1"/>
</dbReference>
<dbReference type="Pfam" id="PF05193">
    <property type="entry name" value="Peptidase_M16_C"/>
    <property type="match status" value="1"/>
</dbReference>
<dbReference type="RefSeq" id="WP_137482414.1">
    <property type="nucleotide sequence ID" value="NZ_SZZP01000022.1"/>
</dbReference>
<evidence type="ECO:0000259" key="6">
    <source>
        <dbReference type="Pfam" id="PF05193"/>
    </source>
</evidence>
<dbReference type="InterPro" id="IPR050361">
    <property type="entry name" value="MPP/UQCRC_Complex"/>
</dbReference>
<dbReference type="Proteomes" id="UP000305095">
    <property type="component" value="Unassembled WGS sequence"/>
</dbReference>
<dbReference type="EMBL" id="SZZP01000022">
    <property type="protein sequence ID" value="TKV77626.1"/>
    <property type="molecule type" value="Genomic_DNA"/>
</dbReference>
<sequence>MGVEITKLPSGLTIVTDTMPHLETAALGVWAGVGGRDEKPNEHGISHLLEHMAFKGTARRSSREIVEEIEAVGGDLNAGTSTETTAYYARVMKADVPLALDVLSDILANPSFVPDELEREKSVIVQEIGAAQDTPDDVVFEHLNELCYPEQPMGRSLLGTAKTLKAFDRDMLRGYLSTHYRAPDMVVAAAGAVDHARIVEDVVQKFASFDATPAPKPQAAMFGKGGGSRVVHRDLEQAHLTLALEGVPQTDPSLFSLQVFTNTLGGGMSSRLFQEVREKRGLCYSIYTFHAPYTDTGFFGLYTGTDPADAPEMMEVIVDVINDAVETLTEAEVARAKAQMKAGLLMALESCSSRAEQLARHVLAYGRPQTVEELVARIDAVSVESSRNAARALLARSRPAVVALGSGRGLDTAVAFAEGLTKSKAKTLLH</sequence>
<evidence type="ECO:0000313" key="7">
    <source>
        <dbReference type="EMBL" id="TKV77626.1"/>
    </source>
</evidence>
<keyword evidence="3" id="KW-0645">Protease</keyword>
<dbReference type="InterPro" id="IPR001431">
    <property type="entry name" value="Pept_M16_Zn_BS"/>
</dbReference>
<feature type="domain" description="Peptidase M16 C-terminal" evidence="6">
    <location>
        <begin position="167"/>
        <end position="340"/>
    </location>
</feature>
<dbReference type="PROSITE" id="PS00143">
    <property type="entry name" value="INSULINASE"/>
    <property type="match status" value="1"/>
</dbReference>